<dbReference type="EMBL" id="CAKOFQ010006713">
    <property type="protein sequence ID" value="CAH1964216.1"/>
    <property type="molecule type" value="Genomic_DNA"/>
</dbReference>
<dbReference type="Proteomes" id="UP001152888">
    <property type="component" value="Unassembled WGS sequence"/>
</dbReference>
<reference evidence="3" key="1">
    <citation type="submission" date="2022-03" db="EMBL/GenBank/DDBJ databases">
        <authorList>
            <person name="Sayadi A."/>
        </authorList>
    </citation>
    <scope>NUCLEOTIDE SEQUENCE</scope>
</reference>
<evidence type="ECO:0000313" key="3">
    <source>
        <dbReference type="EMBL" id="CAH1964216.1"/>
    </source>
</evidence>
<dbReference type="SUPFAM" id="SSF46689">
    <property type="entry name" value="Homeodomain-like"/>
    <property type="match status" value="1"/>
</dbReference>
<dbReference type="GO" id="GO:0003677">
    <property type="term" value="F:DNA binding"/>
    <property type="evidence" value="ECO:0007669"/>
    <property type="project" value="InterPro"/>
</dbReference>
<evidence type="ECO:0000259" key="2">
    <source>
        <dbReference type="Pfam" id="PF05225"/>
    </source>
</evidence>
<dbReference type="AlphaFoldDB" id="A0A9P0K0J8"/>
<protein>
    <recommendedName>
        <fullName evidence="2">HTH psq-type domain-containing protein</fullName>
    </recommendedName>
</protein>
<comment type="subcellular location">
    <subcellularLocation>
        <location evidence="1">Nucleus</location>
    </subcellularLocation>
</comment>
<organism evidence="3 4">
    <name type="scientific">Acanthoscelides obtectus</name>
    <name type="common">Bean weevil</name>
    <name type="synonym">Bruchus obtectus</name>
    <dbReference type="NCBI Taxonomy" id="200917"/>
    <lineage>
        <taxon>Eukaryota</taxon>
        <taxon>Metazoa</taxon>
        <taxon>Ecdysozoa</taxon>
        <taxon>Arthropoda</taxon>
        <taxon>Hexapoda</taxon>
        <taxon>Insecta</taxon>
        <taxon>Pterygota</taxon>
        <taxon>Neoptera</taxon>
        <taxon>Endopterygota</taxon>
        <taxon>Coleoptera</taxon>
        <taxon>Polyphaga</taxon>
        <taxon>Cucujiformia</taxon>
        <taxon>Chrysomeloidea</taxon>
        <taxon>Chrysomelidae</taxon>
        <taxon>Bruchinae</taxon>
        <taxon>Bruchini</taxon>
        <taxon>Acanthoscelides</taxon>
    </lineage>
</organism>
<gene>
    <name evidence="3" type="ORF">ACAOBT_LOCUS5671</name>
</gene>
<accession>A0A9P0K0J8</accession>
<dbReference type="InterPro" id="IPR007889">
    <property type="entry name" value="HTH_Psq"/>
</dbReference>
<evidence type="ECO:0000313" key="4">
    <source>
        <dbReference type="Proteomes" id="UP001152888"/>
    </source>
</evidence>
<comment type="caution">
    <text evidence="3">The sequence shown here is derived from an EMBL/GenBank/DDBJ whole genome shotgun (WGS) entry which is preliminary data.</text>
</comment>
<dbReference type="Gene3D" id="1.10.10.60">
    <property type="entry name" value="Homeodomain-like"/>
    <property type="match status" value="1"/>
</dbReference>
<keyword evidence="4" id="KW-1185">Reference proteome</keyword>
<proteinExistence type="predicted"/>
<name>A0A9P0K0J8_ACAOB</name>
<dbReference type="GO" id="GO:0005634">
    <property type="term" value="C:nucleus"/>
    <property type="evidence" value="ECO:0007669"/>
    <property type="project" value="UniProtKB-SubCell"/>
</dbReference>
<feature type="domain" description="HTH psq-type" evidence="2">
    <location>
        <begin position="29"/>
        <end position="59"/>
    </location>
</feature>
<sequence length="72" mass="8260">MKYSCKVLLGTHFHHPGIFRKLELPYVMAAVKAVRNGVSIRKAAAYYSISKSALQRYVQIYGTMSIYQRCMN</sequence>
<dbReference type="Pfam" id="PF05225">
    <property type="entry name" value="HTH_psq"/>
    <property type="match status" value="1"/>
</dbReference>
<evidence type="ECO:0000256" key="1">
    <source>
        <dbReference type="ARBA" id="ARBA00004123"/>
    </source>
</evidence>
<dbReference type="InterPro" id="IPR009057">
    <property type="entry name" value="Homeodomain-like_sf"/>
</dbReference>